<protein>
    <submittedName>
        <fullName evidence="1">Uncharacterized protein</fullName>
    </submittedName>
</protein>
<proteinExistence type="predicted"/>
<name>A0A7J6A4S5_AMEME</name>
<dbReference type="EMBL" id="JAAGNN010000017">
    <property type="protein sequence ID" value="KAF4077864.1"/>
    <property type="molecule type" value="Genomic_DNA"/>
</dbReference>
<comment type="caution">
    <text evidence="1">The sequence shown here is derived from an EMBL/GenBank/DDBJ whole genome shotgun (WGS) entry which is preliminary data.</text>
</comment>
<reference evidence="1 2" key="1">
    <citation type="submission" date="2020-02" db="EMBL/GenBank/DDBJ databases">
        <title>A chromosome-scale genome assembly of the black bullhead catfish (Ameiurus melas).</title>
        <authorList>
            <person name="Wen M."/>
            <person name="Zham M."/>
            <person name="Cabau C."/>
            <person name="Klopp C."/>
            <person name="Donnadieu C."/>
            <person name="Roques C."/>
            <person name="Bouchez O."/>
            <person name="Lampietro C."/>
            <person name="Jouanno E."/>
            <person name="Herpin A."/>
            <person name="Louis A."/>
            <person name="Berthelot C."/>
            <person name="Parey E."/>
            <person name="Roest-Crollius H."/>
            <person name="Braasch I."/>
            <person name="Postlethwait J."/>
            <person name="Robinson-Rechavi M."/>
            <person name="Echchiki A."/>
            <person name="Begum T."/>
            <person name="Montfort J."/>
            <person name="Schartl M."/>
            <person name="Bobe J."/>
            <person name="Guiguen Y."/>
        </authorList>
    </citation>
    <scope>NUCLEOTIDE SEQUENCE [LARGE SCALE GENOMIC DNA]</scope>
    <source>
        <strain evidence="1">M_S1</strain>
        <tissue evidence="1">Blood</tissue>
    </source>
</reference>
<accession>A0A7J6A4S5</accession>
<gene>
    <name evidence="1" type="ORF">AMELA_G00193000</name>
</gene>
<evidence type="ECO:0000313" key="2">
    <source>
        <dbReference type="Proteomes" id="UP000593565"/>
    </source>
</evidence>
<dbReference type="AlphaFoldDB" id="A0A7J6A4S5"/>
<dbReference type="Proteomes" id="UP000593565">
    <property type="component" value="Unassembled WGS sequence"/>
</dbReference>
<evidence type="ECO:0000313" key="1">
    <source>
        <dbReference type="EMBL" id="KAF4077864.1"/>
    </source>
</evidence>
<organism evidence="1 2">
    <name type="scientific">Ameiurus melas</name>
    <name type="common">Black bullhead</name>
    <name type="synonym">Silurus melas</name>
    <dbReference type="NCBI Taxonomy" id="219545"/>
    <lineage>
        <taxon>Eukaryota</taxon>
        <taxon>Metazoa</taxon>
        <taxon>Chordata</taxon>
        <taxon>Craniata</taxon>
        <taxon>Vertebrata</taxon>
        <taxon>Euteleostomi</taxon>
        <taxon>Actinopterygii</taxon>
        <taxon>Neopterygii</taxon>
        <taxon>Teleostei</taxon>
        <taxon>Ostariophysi</taxon>
        <taxon>Siluriformes</taxon>
        <taxon>Ictaluridae</taxon>
        <taxon>Ameiurus</taxon>
    </lineage>
</organism>
<keyword evidence="2" id="KW-1185">Reference proteome</keyword>
<sequence>MGCPPGCQNLSLGYIRGLKERNLATRSTSVVCGCCQEEDLRLICIPEQTAPTDRFAFTPTSVSTGSLFTALYLMLEPAQTRRLRDHVGVI</sequence>